<dbReference type="GO" id="GO:0030250">
    <property type="term" value="F:guanylate cyclase activator activity"/>
    <property type="evidence" value="ECO:0007669"/>
    <property type="project" value="InterPro"/>
</dbReference>
<dbReference type="PRINTS" id="PR00774">
    <property type="entry name" value="GUANYLIN"/>
</dbReference>
<dbReference type="PANTHER" id="PTHR11318">
    <property type="entry name" value="GUANYLIN FAMILY MEMBER"/>
    <property type="match status" value="1"/>
</dbReference>
<dbReference type="Pfam" id="PF02058">
    <property type="entry name" value="Guanylin"/>
    <property type="match status" value="1"/>
</dbReference>
<organism evidence="8 9">
    <name type="scientific">Vombatus ursinus</name>
    <name type="common">Common wombat</name>
    <dbReference type="NCBI Taxonomy" id="29139"/>
    <lineage>
        <taxon>Eukaryota</taxon>
        <taxon>Metazoa</taxon>
        <taxon>Chordata</taxon>
        <taxon>Craniata</taxon>
        <taxon>Vertebrata</taxon>
        <taxon>Euteleostomi</taxon>
        <taxon>Mammalia</taxon>
        <taxon>Metatheria</taxon>
        <taxon>Diprotodontia</taxon>
        <taxon>Vombatidae</taxon>
        <taxon>Vombatus</taxon>
    </lineage>
</organism>
<dbReference type="InterPro" id="IPR000879">
    <property type="entry name" value="Guanylin"/>
</dbReference>
<dbReference type="SUPFAM" id="SSF89890">
    <property type="entry name" value="Proguanylin"/>
    <property type="match status" value="1"/>
</dbReference>
<evidence type="ECO:0000313" key="8">
    <source>
        <dbReference type="Ensembl" id="ENSVURP00010001466.1"/>
    </source>
</evidence>
<keyword evidence="3" id="KW-0964">Secreted</keyword>
<evidence type="ECO:0000256" key="7">
    <source>
        <dbReference type="ARBA" id="ARBA00041176"/>
    </source>
</evidence>
<evidence type="ECO:0000256" key="3">
    <source>
        <dbReference type="ARBA" id="ARBA00022525"/>
    </source>
</evidence>
<dbReference type="PANTHER" id="PTHR11318:SF4">
    <property type="entry name" value="GUANYLATE CYCLASE ACTIVATOR 2B"/>
    <property type="match status" value="1"/>
</dbReference>
<evidence type="ECO:0000256" key="1">
    <source>
        <dbReference type="ARBA" id="ARBA00004613"/>
    </source>
</evidence>
<dbReference type="Ensembl" id="ENSVURT00010001673.1">
    <property type="protein sequence ID" value="ENSVURP00010001466.1"/>
    <property type="gene ID" value="ENSVURG00010001236.1"/>
</dbReference>
<dbReference type="GO" id="GO:0005576">
    <property type="term" value="C:extracellular region"/>
    <property type="evidence" value="ECO:0007669"/>
    <property type="project" value="UniProtKB-SubCell"/>
</dbReference>
<keyword evidence="9" id="KW-1185">Reference proteome</keyword>
<evidence type="ECO:0000256" key="2">
    <source>
        <dbReference type="ARBA" id="ARBA00009883"/>
    </source>
</evidence>
<dbReference type="InterPro" id="IPR036382">
    <property type="entry name" value="Guanylin_sf"/>
</dbReference>
<dbReference type="Gene3D" id="3.90.1450.10">
    <property type="entry name" value="Guanylin"/>
    <property type="match status" value="1"/>
</dbReference>
<protein>
    <recommendedName>
        <fullName evidence="7">Guanylate cyclase activator 2B</fullName>
    </recommendedName>
</protein>
<evidence type="ECO:0000256" key="4">
    <source>
        <dbReference type="ARBA" id="ARBA00022729"/>
    </source>
</evidence>
<dbReference type="STRING" id="29139.ENSVURP00010001466"/>
<dbReference type="Proteomes" id="UP000314987">
    <property type="component" value="Unassembled WGS sequence"/>
</dbReference>
<comment type="similarity">
    <text evidence="2">Belongs to the guanylin family.</text>
</comment>
<comment type="function">
    <text evidence="6">Endogenous activator of intestinal guanylate cyclase. It stimulates this enzyme through the same receptor binding region as the heat-stable enterotoxins. May be a potent physiological regulator of intestinal fluid and electrolyte transport. May be an autocrine/paracrine regulator of intestinal salt and water transport.</text>
</comment>
<comment type="subcellular location">
    <subcellularLocation>
        <location evidence="1">Secreted</location>
    </subcellularLocation>
</comment>
<evidence type="ECO:0000256" key="6">
    <source>
        <dbReference type="ARBA" id="ARBA00037765"/>
    </source>
</evidence>
<keyword evidence="4" id="KW-0732">Signal</keyword>
<evidence type="ECO:0000256" key="5">
    <source>
        <dbReference type="ARBA" id="ARBA00023157"/>
    </source>
</evidence>
<sequence length="120" mass="13462">LVYQALHSLPSRTLQANEGNPLMERKDLGQQHRGCKEYEGFQVRLESVKRLGEFLEQTGGFSPQMGAQKNSSILCSDLVLPSNLQPSCENYQTARIFRDPCTITQEDCKICVNVTCTGCY</sequence>
<reference evidence="9" key="1">
    <citation type="submission" date="2018-12" db="EMBL/GenBank/DDBJ databases">
        <authorList>
            <person name="Yazar S."/>
        </authorList>
    </citation>
    <scope>NUCLEOTIDE SEQUENCE [LARGE SCALE GENOMIC DNA]</scope>
</reference>
<dbReference type="AlphaFoldDB" id="A0A4X2JU59"/>
<accession>A0A4X2JU59</accession>
<reference evidence="8" key="3">
    <citation type="submission" date="2025-09" db="UniProtKB">
        <authorList>
            <consortium name="Ensembl"/>
        </authorList>
    </citation>
    <scope>IDENTIFICATION</scope>
</reference>
<dbReference type="OMA" id="PLMERKD"/>
<reference evidence="8" key="2">
    <citation type="submission" date="2025-08" db="UniProtKB">
        <authorList>
            <consortium name="Ensembl"/>
        </authorList>
    </citation>
    <scope>IDENTIFICATION</scope>
</reference>
<evidence type="ECO:0000313" key="9">
    <source>
        <dbReference type="Proteomes" id="UP000314987"/>
    </source>
</evidence>
<dbReference type="GeneTree" id="ENSGT00970000197829"/>
<name>A0A4X2JU59_VOMUR</name>
<keyword evidence="5" id="KW-1015">Disulfide bond</keyword>
<proteinExistence type="inferred from homology"/>